<sequence length="39" mass="4499">MSIPLLTVTMIIPNPYIMFKYNALLVKVIISTHHMKGRI</sequence>
<accession>A0A150LPQ8</accession>
<gene>
    <name evidence="1" type="ORF">B4119_1442</name>
</gene>
<organism evidence="1 2">
    <name type="scientific">Saccharococcus caldoxylosilyticus</name>
    <dbReference type="NCBI Taxonomy" id="81408"/>
    <lineage>
        <taxon>Bacteria</taxon>
        <taxon>Bacillati</taxon>
        <taxon>Bacillota</taxon>
        <taxon>Bacilli</taxon>
        <taxon>Bacillales</taxon>
        <taxon>Anoxybacillaceae</taxon>
        <taxon>Saccharococcus</taxon>
    </lineage>
</organism>
<evidence type="ECO:0000313" key="2">
    <source>
        <dbReference type="Proteomes" id="UP000075455"/>
    </source>
</evidence>
<evidence type="ECO:0000313" key="1">
    <source>
        <dbReference type="EMBL" id="KYD14277.1"/>
    </source>
</evidence>
<dbReference type="EMBL" id="LQYS01000045">
    <property type="protein sequence ID" value="KYD14277.1"/>
    <property type="molecule type" value="Genomic_DNA"/>
</dbReference>
<comment type="caution">
    <text evidence="1">The sequence shown here is derived from an EMBL/GenBank/DDBJ whole genome shotgun (WGS) entry which is preliminary data.</text>
</comment>
<protein>
    <submittedName>
        <fullName evidence="1">Uncharacterized protein</fullName>
    </submittedName>
</protein>
<reference evidence="1 2" key="1">
    <citation type="submission" date="2016-01" db="EMBL/GenBank/DDBJ databases">
        <title>Draft Genome Sequences of Seven Thermophilic Sporeformers Isolated from Foods.</title>
        <authorList>
            <person name="Berendsen E.M."/>
            <person name="Wells-Bennik M.H."/>
            <person name="Krawcyk A.O."/>
            <person name="De Jong A."/>
            <person name="Holsappel S."/>
            <person name="Eijlander R.T."/>
            <person name="Kuipers O.P."/>
        </authorList>
    </citation>
    <scope>NUCLEOTIDE SEQUENCE [LARGE SCALE GENOMIC DNA]</scope>
    <source>
        <strain evidence="1 2">B4119</strain>
    </source>
</reference>
<name>A0A150LPQ8_9BACL</name>
<proteinExistence type="predicted"/>
<dbReference type="Proteomes" id="UP000075455">
    <property type="component" value="Unassembled WGS sequence"/>
</dbReference>
<dbReference type="AlphaFoldDB" id="A0A150LPQ8"/>